<feature type="compositionally biased region" description="Acidic residues" evidence="14">
    <location>
        <begin position="336"/>
        <end position="359"/>
    </location>
</feature>
<dbReference type="PANTHER" id="PTHR24056:SF107">
    <property type="entry name" value="CYCLIN-DEPENDENT KINASE 11A-RELATED"/>
    <property type="match status" value="1"/>
</dbReference>
<feature type="compositionally biased region" description="Basic and acidic residues" evidence="14">
    <location>
        <begin position="287"/>
        <end position="298"/>
    </location>
</feature>
<name>A0A8B7NNP7_HYAAZ</name>
<keyword evidence="4" id="KW-0723">Serine/threonine-protein kinase</keyword>
<evidence type="ECO:0000256" key="13">
    <source>
        <dbReference type="ARBA" id="ARBA00079859"/>
    </source>
</evidence>
<comment type="cofactor">
    <cofactor evidence="1">
        <name>Mg(2+)</name>
        <dbReference type="ChEBI" id="CHEBI:18420"/>
    </cofactor>
</comment>
<comment type="catalytic activity">
    <reaction evidence="12">
        <text>L-seryl-[protein] + ATP = O-phospho-L-seryl-[protein] + ADP + H(+)</text>
        <dbReference type="Rhea" id="RHEA:17989"/>
        <dbReference type="Rhea" id="RHEA-COMP:9863"/>
        <dbReference type="Rhea" id="RHEA-COMP:11604"/>
        <dbReference type="ChEBI" id="CHEBI:15378"/>
        <dbReference type="ChEBI" id="CHEBI:29999"/>
        <dbReference type="ChEBI" id="CHEBI:30616"/>
        <dbReference type="ChEBI" id="CHEBI:83421"/>
        <dbReference type="ChEBI" id="CHEBI:456216"/>
        <dbReference type="EC" id="2.7.11.22"/>
    </reaction>
</comment>
<organism evidence="16 17">
    <name type="scientific">Hyalella azteca</name>
    <name type="common">Amphipod</name>
    <dbReference type="NCBI Taxonomy" id="294128"/>
    <lineage>
        <taxon>Eukaryota</taxon>
        <taxon>Metazoa</taxon>
        <taxon>Ecdysozoa</taxon>
        <taxon>Arthropoda</taxon>
        <taxon>Crustacea</taxon>
        <taxon>Multicrustacea</taxon>
        <taxon>Malacostraca</taxon>
        <taxon>Eumalacostraca</taxon>
        <taxon>Peracarida</taxon>
        <taxon>Amphipoda</taxon>
        <taxon>Senticaudata</taxon>
        <taxon>Talitrida</taxon>
        <taxon>Talitroidea</taxon>
        <taxon>Hyalellidae</taxon>
        <taxon>Hyalella</taxon>
    </lineage>
</organism>
<dbReference type="Gene3D" id="1.10.510.10">
    <property type="entry name" value="Transferase(Phosphotransferase) domain 1"/>
    <property type="match status" value="1"/>
</dbReference>
<dbReference type="GO" id="GO:0004693">
    <property type="term" value="F:cyclin-dependent protein serine/threonine kinase activity"/>
    <property type="evidence" value="ECO:0007669"/>
    <property type="project" value="UniProtKB-EC"/>
</dbReference>
<feature type="compositionally biased region" description="Basic and acidic residues" evidence="14">
    <location>
        <begin position="54"/>
        <end position="66"/>
    </location>
</feature>
<evidence type="ECO:0000256" key="10">
    <source>
        <dbReference type="ARBA" id="ARBA00023306"/>
    </source>
</evidence>
<keyword evidence="16" id="KW-1185">Reference proteome</keyword>
<dbReference type="InterPro" id="IPR008271">
    <property type="entry name" value="Ser/Thr_kinase_AS"/>
</dbReference>
<evidence type="ECO:0000256" key="3">
    <source>
        <dbReference type="ARBA" id="ARBA00012425"/>
    </source>
</evidence>
<dbReference type="SMART" id="SM00220">
    <property type="entry name" value="S_TKc"/>
    <property type="match status" value="1"/>
</dbReference>
<dbReference type="OMA" id="PWLKKIN"/>
<comment type="catalytic activity">
    <reaction evidence="11">
        <text>L-threonyl-[protein] + ATP = O-phospho-L-threonyl-[protein] + ADP + H(+)</text>
        <dbReference type="Rhea" id="RHEA:46608"/>
        <dbReference type="Rhea" id="RHEA-COMP:11060"/>
        <dbReference type="Rhea" id="RHEA-COMP:11605"/>
        <dbReference type="ChEBI" id="CHEBI:15378"/>
        <dbReference type="ChEBI" id="CHEBI:30013"/>
        <dbReference type="ChEBI" id="CHEBI:30616"/>
        <dbReference type="ChEBI" id="CHEBI:61977"/>
        <dbReference type="ChEBI" id="CHEBI:456216"/>
        <dbReference type="EC" id="2.7.11.22"/>
    </reaction>
</comment>
<dbReference type="InterPro" id="IPR011009">
    <property type="entry name" value="Kinase-like_dom_sf"/>
</dbReference>
<dbReference type="CDD" id="cd07843">
    <property type="entry name" value="STKc_CDC2L1"/>
    <property type="match status" value="1"/>
</dbReference>
<dbReference type="GO" id="GO:0007346">
    <property type="term" value="P:regulation of mitotic cell cycle"/>
    <property type="evidence" value="ECO:0007669"/>
    <property type="project" value="TreeGrafter"/>
</dbReference>
<feature type="compositionally biased region" description="Basic and acidic residues" evidence="14">
    <location>
        <begin position="212"/>
        <end position="256"/>
    </location>
</feature>
<dbReference type="KEGG" id="hazt:108671712"/>
<dbReference type="FunFam" id="1.10.510.10:FF:000124">
    <property type="entry name" value="cyclin-dependent kinase 11B isoform X1"/>
    <property type="match status" value="1"/>
</dbReference>
<feature type="region of interest" description="Disordered" evidence="14">
    <location>
        <begin position="746"/>
        <end position="782"/>
    </location>
</feature>
<feature type="compositionally biased region" description="Basic and acidic residues" evidence="14">
    <location>
        <begin position="73"/>
        <end position="83"/>
    </location>
</feature>
<keyword evidence="5" id="KW-0597">Phosphoprotein</keyword>
<dbReference type="SUPFAM" id="SSF56112">
    <property type="entry name" value="Protein kinase-like (PK-like)"/>
    <property type="match status" value="1"/>
</dbReference>
<evidence type="ECO:0000256" key="7">
    <source>
        <dbReference type="ARBA" id="ARBA00022741"/>
    </source>
</evidence>
<keyword evidence="8 17" id="KW-0418">Kinase</keyword>
<proteinExistence type="inferred from homology"/>
<dbReference type="AlphaFoldDB" id="A0A8B7NNP7"/>
<dbReference type="GeneID" id="108671712"/>
<feature type="domain" description="Protein kinase" evidence="15">
    <location>
        <begin position="445"/>
        <end position="733"/>
    </location>
</feature>
<dbReference type="InterPro" id="IPR045267">
    <property type="entry name" value="CDK11/PITSLRE_STKc"/>
</dbReference>
<dbReference type="InterPro" id="IPR000719">
    <property type="entry name" value="Prot_kinase_dom"/>
</dbReference>
<evidence type="ECO:0000256" key="11">
    <source>
        <dbReference type="ARBA" id="ARBA00047811"/>
    </source>
</evidence>
<dbReference type="PANTHER" id="PTHR24056">
    <property type="entry name" value="CELL DIVISION PROTEIN KINASE"/>
    <property type="match status" value="1"/>
</dbReference>
<dbReference type="PROSITE" id="PS50011">
    <property type="entry name" value="PROTEIN_KINASE_DOM"/>
    <property type="match status" value="1"/>
</dbReference>
<evidence type="ECO:0000256" key="8">
    <source>
        <dbReference type="ARBA" id="ARBA00022777"/>
    </source>
</evidence>
<evidence type="ECO:0000256" key="9">
    <source>
        <dbReference type="ARBA" id="ARBA00022840"/>
    </source>
</evidence>
<evidence type="ECO:0000256" key="5">
    <source>
        <dbReference type="ARBA" id="ARBA00022553"/>
    </source>
</evidence>
<evidence type="ECO:0000313" key="16">
    <source>
        <dbReference type="Proteomes" id="UP000694843"/>
    </source>
</evidence>
<dbReference type="RefSeq" id="XP_018014771.1">
    <property type="nucleotide sequence ID" value="XM_018159282.1"/>
</dbReference>
<comment type="similarity">
    <text evidence="2">Belongs to the protein kinase superfamily. CMGC Ser/Thr protein kinase family. CDC2/CDKX subfamily.</text>
</comment>
<dbReference type="CTD" id="40292"/>
<dbReference type="Gene3D" id="3.30.200.20">
    <property type="entry name" value="Phosphorylase Kinase, domain 1"/>
    <property type="match status" value="1"/>
</dbReference>
<evidence type="ECO:0000259" key="15">
    <source>
        <dbReference type="PROSITE" id="PS50011"/>
    </source>
</evidence>
<gene>
    <name evidence="17" type="primary">LOC108671712</name>
</gene>
<dbReference type="Proteomes" id="UP000694843">
    <property type="component" value="Unplaced"/>
</dbReference>
<dbReference type="FunFam" id="3.30.200.20:FF:000054">
    <property type="entry name" value="Cyclin-dependent kinase 11B"/>
    <property type="match status" value="1"/>
</dbReference>
<dbReference type="Pfam" id="PF00069">
    <property type="entry name" value="Pkinase"/>
    <property type="match status" value="1"/>
</dbReference>
<dbReference type="OrthoDB" id="647at2759"/>
<evidence type="ECO:0000256" key="1">
    <source>
        <dbReference type="ARBA" id="ARBA00001946"/>
    </source>
</evidence>
<dbReference type="GO" id="GO:0005524">
    <property type="term" value="F:ATP binding"/>
    <property type="evidence" value="ECO:0007669"/>
    <property type="project" value="UniProtKB-KW"/>
</dbReference>
<evidence type="ECO:0000256" key="12">
    <source>
        <dbReference type="ARBA" id="ARBA00048367"/>
    </source>
</evidence>
<dbReference type="EC" id="2.7.11.22" evidence="3"/>
<feature type="region of interest" description="Disordered" evidence="14">
    <location>
        <begin position="1"/>
        <end position="422"/>
    </location>
</feature>
<dbReference type="InterPro" id="IPR050108">
    <property type="entry name" value="CDK"/>
</dbReference>
<feature type="compositionally biased region" description="Basic and acidic residues" evidence="14">
    <location>
        <begin position="391"/>
        <end position="400"/>
    </location>
</feature>
<evidence type="ECO:0000256" key="2">
    <source>
        <dbReference type="ARBA" id="ARBA00006485"/>
    </source>
</evidence>
<keyword evidence="7" id="KW-0547">Nucleotide-binding</keyword>
<keyword evidence="10" id="KW-0131">Cell cycle</keyword>
<evidence type="ECO:0000256" key="14">
    <source>
        <dbReference type="SAM" id="MobiDB-lite"/>
    </source>
</evidence>
<evidence type="ECO:0000256" key="4">
    <source>
        <dbReference type="ARBA" id="ARBA00022527"/>
    </source>
</evidence>
<dbReference type="PROSITE" id="PS00108">
    <property type="entry name" value="PROTEIN_KINASE_ST"/>
    <property type="match status" value="1"/>
</dbReference>
<sequence>MSSYDGENGDSLDIKPPQAQTGGSQEKKEKRSKRERHHRHKGESGHRHKRESHRSRSDHRGSEHHSKERRRHREGEERSESSSRRRKERVSGRSTHLDAAAEFDGRSKPSERHSRPTKRDISGHRRGGQDRSGSRQQAQLADADTYYNMHDGGRSNISPLLPDPVPMHLHHHHHHQQQQYFMHQNDHYHSSTQHHSRSRGGGLQPSALPSREMNEREKRMERMMAAEKQKEQSQREAESRRQRKEEGKRLDADDFLHSSVQDSPQDNSPEQPSSSPSRPHKRKKLRKDVPEEEVHIISENEEEENKNEEQQDAPVHSPQPGIDEEAAKEAKASDGSDSDSSDSSSDSDSDSDSSDSDEESGAKKSKAEDGEAEAVNGAAKGHRSGSSTPSKEGRFDDSPRRGGLSDVSSASGEVVRSPTRSPVPMKEVLPSYYPAIMGCRSVDEFECLNRIAEGTYGVVYRAREKCNGTIVALKRLKMEKEKEGFPITSLREINTLLKGQHCNIVTVREIVVGSNMDKIYIVMDYVEHDLKSLMETMSKKKQSFSLGEVKTLMLQLLRAVHHLHDNWILHRDLKTSNLLLSHTGILKVGDFGLAREYGSPLKQYTPIVVTLWYRAPELLLGTKLYSTAIDVWSVGCIFGELLAMEPFFPGKSEIDQLNRIFKELGTPSDAIWPGYSQLPVVKRTQFTEFPYNHLRERFKERLSDKGFLLMNKFLTYDPQKRITSHEALQHDYFHAEPPAPIPPAMFPTWPAKSENPNGIAAVEDPNRPPNPPSGGKNFKDLGDDDHGVPGFFLGGGQQAGAGFTLKF</sequence>
<feature type="compositionally biased region" description="Basic and acidic residues" evidence="14">
    <location>
        <begin position="325"/>
        <end position="334"/>
    </location>
</feature>
<evidence type="ECO:0000256" key="6">
    <source>
        <dbReference type="ARBA" id="ARBA00022679"/>
    </source>
</evidence>
<keyword evidence="6" id="KW-0808">Transferase</keyword>
<reference evidence="17" key="1">
    <citation type="submission" date="2025-08" db="UniProtKB">
        <authorList>
            <consortium name="RefSeq"/>
        </authorList>
    </citation>
    <scope>IDENTIFICATION</scope>
    <source>
        <tissue evidence="17">Whole organism</tissue>
    </source>
</reference>
<keyword evidence="9" id="KW-0067">ATP-binding</keyword>
<feature type="compositionally biased region" description="Basic residues" evidence="14">
    <location>
        <begin position="30"/>
        <end position="53"/>
    </location>
</feature>
<dbReference type="GO" id="GO:0005634">
    <property type="term" value="C:nucleus"/>
    <property type="evidence" value="ECO:0007669"/>
    <property type="project" value="TreeGrafter"/>
</dbReference>
<accession>A0A8B7NNP7</accession>
<protein>
    <recommendedName>
        <fullName evidence="3">cyclin-dependent kinase</fullName>
        <ecNumber evidence="3">2.7.11.22</ecNumber>
    </recommendedName>
    <alternativeName>
        <fullName evidence="13">Galactosyltransferase-associated protein kinase p58/GTA</fullName>
    </alternativeName>
</protein>
<feature type="compositionally biased region" description="Basic and acidic residues" evidence="14">
    <location>
        <begin position="103"/>
        <end position="133"/>
    </location>
</feature>
<feature type="compositionally biased region" description="Basic and acidic residues" evidence="14">
    <location>
        <begin position="360"/>
        <end position="369"/>
    </location>
</feature>
<feature type="compositionally biased region" description="Low complexity" evidence="14">
    <location>
        <begin position="261"/>
        <end position="277"/>
    </location>
</feature>
<evidence type="ECO:0000313" key="17">
    <source>
        <dbReference type="RefSeq" id="XP_018014771.1"/>
    </source>
</evidence>